<reference evidence="1 2" key="1">
    <citation type="submission" date="2020-08" db="EMBL/GenBank/DDBJ databases">
        <title>Stenotrophomonas tumulicola JCM 30961.</title>
        <authorList>
            <person name="Deng Y."/>
        </authorList>
    </citation>
    <scope>NUCLEOTIDE SEQUENCE [LARGE SCALE GENOMIC DNA]</scope>
    <source>
        <strain evidence="1 2">JCM 30961</strain>
    </source>
</reference>
<dbReference type="Proteomes" id="UP000547058">
    <property type="component" value="Unassembled WGS sequence"/>
</dbReference>
<keyword evidence="2" id="KW-1185">Reference proteome</keyword>
<protein>
    <submittedName>
        <fullName evidence="1">Uncharacterized protein</fullName>
    </submittedName>
</protein>
<name>A0A7W3FNB8_9GAMM</name>
<accession>A0A7W3FNB8</accession>
<comment type="caution">
    <text evidence="1">The sequence shown here is derived from an EMBL/GenBank/DDBJ whole genome shotgun (WGS) entry which is preliminary data.</text>
</comment>
<dbReference type="RefSeq" id="WP_182339867.1">
    <property type="nucleotide sequence ID" value="NZ_JACGXS010000006.1"/>
</dbReference>
<evidence type="ECO:0000313" key="2">
    <source>
        <dbReference type="Proteomes" id="UP000547058"/>
    </source>
</evidence>
<proteinExistence type="predicted"/>
<organism evidence="1 2">
    <name type="scientific">Stenotrophomonas tumulicola</name>
    <dbReference type="NCBI Taxonomy" id="1685415"/>
    <lineage>
        <taxon>Bacteria</taxon>
        <taxon>Pseudomonadati</taxon>
        <taxon>Pseudomonadota</taxon>
        <taxon>Gammaproteobacteria</taxon>
        <taxon>Lysobacterales</taxon>
        <taxon>Lysobacteraceae</taxon>
        <taxon>Stenotrophomonas</taxon>
    </lineage>
</organism>
<sequence length="99" mass="10983">MADVAAFLHVLLVRSNCAALHHGRRRTIDRSLGESPWLLVLMRCDIDFSPKSVDSPMPATEGCVPKETDGMVGLFLIYSRVQTAQFNVSATVIYSHRHA</sequence>
<dbReference type="AlphaFoldDB" id="A0A7W3FNB8"/>
<dbReference type="EMBL" id="JACGXS010000006">
    <property type="protein sequence ID" value="MBA8682738.1"/>
    <property type="molecule type" value="Genomic_DNA"/>
</dbReference>
<evidence type="ECO:0000313" key="1">
    <source>
        <dbReference type="EMBL" id="MBA8682738.1"/>
    </source>
</evidence>
<gene>
    <name evidence="1" type="ORF">H4O11_13120</name>
</gene>